<dbReference type="Gene3D" id="3.30.70.360">
    <property type="match status" value="1"/>
</dbReference>
<dbReference type="Proteomes" id="UP000188246">
    <property type="component" value="Chromosome"/>
</dbReference>
<evidence type="ECO:0000313" key="1">
    <source>
        <dbReference type="EMBL" id="AQP52870.1"/>
    </source>
</evidence>
<evidence type="ECO:0000313" key="2">
    <source>
        <dbReference type="Proteomes" id="UP000188246"/>
    </source>
</evidence>
<dbReference type="InterPro" id="IPR002933">
    <property type="entry name" value="Peptidase_M20"/>
</dbReference>
<protein>
    <submittedName>
        <fullName evidence="1">Carboxypeptidase</fullName>
    </submittedName>
</protein>
<sequence>MVYLTHLKKFTQDLFDHPELGFKEFRTSKKVIDELKVLNPTCQIERFSETGIKTCLNPGKELNIAFIAELDSVYAPSHFNSDKETGAAQNCGHYTQVAIAMALYQKLIMNEDYKKWDYTLHFIFVPAEEYLDLDYRQQLVDEGKIVHFGGKPEAMRLGIFDNIDAAYCVHSIGEKFSEPTIELNCNLAGFLYKYYTFKGKATHAGFDPFNGVNAYSMSTLFNTGIGLSRQQFNDTQSIRINPIIMKSDMSTNVIPNEVTIGTDLRCQSIDYMTHVAEKLDKIAQGSAYALEGQVDITTQMGYLPFVQNDLLNDLARTVYEQTPAITRLIDDRGSIAAAGDIGDLAFMIPCAQISYGGFAGTIHGDDFQLVDEDFVLDTFPNYLLNLFNHLNGNLSKEMLYKKTYHEYKALIESI</sequence>
<proteinExistence type="predicted"/>
<dbReference type="InterPro" id="IPR052030">
    <property type="entry name" value="Peptidase_M20/M20A_hydrolases"/>
</dbReference>
<dbReference type="GO" id="GO:0004180">
    <property type="term" value="F:carboxypeptidase activity"/>
    <property type="evidence" value="ECO:0007669"/>
    <property type="project" value="UniProtKB-KW"/>
</dbReference>
<dbReference type="OrthoDB" id="9781032at2"/>
<dbReference type="Pfam" id="PF01546">
    <property type="entry name" value="Peptidase_M20"/>
    <property type="match status" value="1"/>
</dbReference>
<dbReference type="GO" id="GO:0071713">
    <property type="term" value="F:para-aminobenzoyl-glutamate hydrolase activity"/>
    <property type="evidence" value="ECO:0007669"/>
    <property type="project" value="TreeGrafter"/>
</dbReference>
<keyword evidence="2" id="KW-1185">Reference proteome</keyword>
<dbReference type="AlphaFoldDB" id="A0A1Q2D3C3"/>
<dbReference type="InterPro" id="IPR036264">
    <property type="entry name" value="Bact_exopeptidase_dim_dom"/>
</dbReference>
<keyword evidence="1" id="KW-0645">Protease</keyword>
<keyword evidence="1" id="KW-0121">Carboxypeptidase</keyword>
<dbReference type="GO" id="GO:0016805">
    <property type="term" value="F:dipeptidase activity"/>
    <property type="evidence" value="ECO:0007669"/>
    <property type="project" value="TreeGrafter"/>
</dbReference>
<dbReference type="STRING" id="633807.BW732_00620"/>
<name>A0A1Q2D3C3_9ENTE</name>
<dbReference type="Gene3D" id="3.40.630.10">
    <property type="entry name" value="Zn peptidases"/>
    <property type="match status" value="1"/>
</dbReference>
<dbReference type="PANTHER" id="PTHR30575">
    <property type="entry name" value="PEPTIDASE M20"/>
    <property type="match status" value="1"/>
</dbReference>
<dbReference type="RefSeq" id="WP_077274968.1">
    <property type="nucleotide sequence ID" value="NZ_CP019609.1"/>
</dbReference>
<dbReference type="GO" id="GO:0046657">
    <property type="term" value="P:folic acid catabolic process"/>
    <property type="evidence" value="ECO:0007669"/>
    <property type="project" value="TreeGrafter"/>
</dbReference>
<accession>A0A1Q2D3C3</accession>
<dbReference type="PANTHER" id="PTHR30575:SF3">
    <property type="entry name" value="PEPTIDASE M20 DIMERISATION DOMAIN-CONTAINING PROTEIN"/>
    <property type="match status" value="1"/>
</dbReference>
<dbReference type="EMBL" id="CP019609">
    <property type="protein sequence ID" value="AQP52870.1"/>
    <property type="molecule type" value="Genomic_DNA"/>
</dbReference>
<keyword evidence="1" id="KW-0378">Hydrolase</keyword>
<dbReference type="KEGG" id="vpi:BW732_00620"/>
<gene>
    <name evidence="1" type="ORF">BW732_00620</name>
</gene>
<dbReference type="SUPFAM" id="SSF55031">
    <property type="entry name" value="Bacterial exopeptidase dimerisation domain"/>
    <property type="match status" value="1"/>
</dbReference>
<reference evidence="1 2" key="1">
    <citation type="journal article" date="2010" name="Int. J. Syst. Evol. Microbiol.">
        <title>Vagococcus penaei sp. nov., isolated from spoilage microbiota of cooked shrimp (Penaeus vannamei).</title>
        <authorList>
            <person name="Jaffres E."/>
            <person name="Prevost H."/>
            <person name="Rossero A."/>
            <person name="Joffraud J.J."/>
            <person name="Dousset X."/>
        </authorList>
    </citation>
    <scope>NUCLEOTIDE SEQUENCE [LARGE SCALE GENOMIC DNA]</scope>
    <source>
        <strain evidence="1 2">CD276</strain>
    </source>
</reference>
<dbReference type="GO" id="GO:0005737">
    <property type="term" value="C:cytoplasm"/>
    <property type="evidence" value="ECO:0007669"/>
    <property type="project" value="TreeGrafter"/>
</dbReference>
<organism evidence="1 2">
    <name type="scientific">Vagococcus penaei</name>
    <dbReference type="NCBI Taxonomy" id="633807"/>
    <lineage>
        <taxon>Bacteria</taxon>
        <taxon>Bacillati</taxon>
        <taxon>Bacillota</taxon>
        <taxon>Bacilli</taxon>
        <taxon>Lactobacillales</taxon>
        <taxon>Enterococcaceae</taxon>
        <taxon>Vagococcus</taxon>
    </lineage>
</organism>
<dbReference type="SUPFAM" id="SSF53187">
    <property type="entry name" value="Zn-dependent exopeptidases"/>
    <property type="match status" value="1"/>
</dbReference>